<protein>
    <recommendedName>
        <fullName evidence="4">Major facilitator superfamily (MFS) profile domain-containing protein</fullName>
    </recommendedName>
</protein>
<proteinExistence type="predicted"/>
<dbReference type="AlphaFoldDB" id="A0A4S3JPZ6"/>
<evidence type="ECO:0000256" key="1">
    <source>
        <dbReference type="SAM" id="MobiDB-lite"/>
    </source>
</evidence>
<evidence type="ECO:0008006" key="4">
    <source>
        <dbReference type="Google" id="ProtNLM"/>
    </source>
</evidence>
<gene>
    <name evidence="2" type="ORF">EYZ11_002783</name>
</gene>
<keyword evidence="3" id="KW-1185">Reference proteome</keyword>
<name>A0A4S3JPZ6_9EURO</name>
<evidence type="ECO:0000313" key="3">
    <source>
        <dbReference type="Proteomes" id="UP000308092"/>
    </source>
</evidence>
<accession>A0A4S3JPZ6</accession>
<feature type="region of interest" description="Disordered" evidence="1">
    <location>
        <begin position="1"/>
        <end position="42"/>
    </location>
</feature>
<organism evidence="2 3">
    <name type="scientific">Aspergillus tanneri</name>
    <dbReference type="NCBI Taxonomy" id="1220188"/>
    <lineage>
        <taxon>Eukaryota</taxon>
        <taxon>Fungi</taxon>
        <taxon>Dikarya</taxon>
        <taxon>Ascomycota</taxon>
        <taxon>Pezizomycotina</taxon>
        <taxon>Eurotiomycetes</taxon>
        <taxon>Eurotiomycetidae</taxon>
        <taxon>Eurotiales</taxon>
        <taxon>Aspergillaceae</taxon>
        <taxon>Aspergillus</taxon>
        <taxon>Aspergillus subgen. Circumdati</taxon>
    </lineage>
</organism>
<dbReference type="VEuPathDB" id="FungiDB:EYZ11_002783"/>
<dbReference type="EMBL" id="SOSA01000065">
    <property type="protein sequence ID" value="THC97736.1"/>
    <property type="molecule type" value="Genomic_DNA"/>
</dbReference>
<dbReference type="Proteomes" id="UP000308092">
    <property type="component" value="Unassembled WGS sequence"/>
</dbReference>
<comment type="caution">
    <text evidence="2">The sequence shown here is derived from an EMBL/GenBank/DDBJ whole genome shotgun (WGS) entry which is preliminary data.</text>
</comment>
<reference evidence="2 3" key="1">
    <citation type="submission" date="2019-03" db="EMBL/GenBank/DDBJ databases">
        <title>The genome sequence of a newly discovered highly antifungal drug resistant Aspergillus species, Aspergillus tanneri NIH 1004.</title>
        <authorList>
            <person name="Mounaud S."/>
            <person name="Singh I."/>
            <person name="Joardar V."/>
            <person name="Pakala S."/>
            <person name="Pakala S."/>
            <person name="Venepally P."/>
            <person name="Hoover J."/>
            <person name="Nierman W."/>
            <person name="Chung J."/>
            <person name="Losada L."/>
        </authorList>
    </citation>
    <scope>NUCLEOTIDE SEQUENCE [LARGE SCALE GENOMIC DNA]</scope>
    <source>
        <strain evidence="2 3">NIH1004</strain>
    </source>
</reference>
<evidence type="ECO:0000313" key="2">
    <source>
        <dbReference type="EMBL" id="THC97736.1"/>
    </source>
</evidence>
<sequence>MGFFATGNEHSSSSPGNPTPDGNDDVIREAPANEDSEKQVPIHDDDVQTALPQIPSPTVYIDPTVEARVLRKLDLRVPTLLGFLYLLALLDRSNIGFVTLRCRYLVKQSSKN</sequence>